<dbReference type="OrthoDB" id="826619at2"/>
<dbReference type="AlphaFoldDB" id="A0A1Y3QRN2"/>
<feature type="chain" id="PRO_5012237879" description="DUF1573 domain-containing protein" evidence="1">
    <location>
        <begin position="22"/>
        <end position="161"/>
    </location>
</feature>
<accession>A0A1Y3QRN2</accession>
<name>A0A1Y3QRN2_9BACT</name>
<dbReference type="PANTHER" id="PTHR37833:SF1">
    <property type="entry name" value="SIGNAL PEPTIDE PROTEIN"/>
    <property type="match status" value="1"/>
</dbReference>
<evidence type="ECO:0008006" key="4">
    <source>
        <dbReference type="Google" id="ProtNLM"/>
    </source>
</evidence>
<reference evidence="3" key="1">
    <citation type="submission" date="2017-04" db="EMBL/GenBank/DDBJ databases">
        <title>Function of individual gut microbiota members based on whole genome sequencing of pure cultures obtained from chicken caecum.</title>
        <authorList>
            <person name="Medvecky M."/>
            <person name="Cejkova D."/>
            <person name="Polansky O."/>
            <person name="Karasova D."/>
            <person name="Kubasova T."/>
            <person name="Cizek A."/>
            <person name="Rychlik I."/>
        </authorList>
    </citation>
    <scope>NUCLEOTIDE SEQUENCE [LARGE SCALE GENOMIC DNA]</scope>
    <source>
        <strain evidence="3">An90</strain>
    </source>
</reference>
<sequence>MRTLLLTILGCLAFTAGHAGAAAQNPAPETAGAQQDAKTRGAHLRMEVAGHDFGDVPRKGGDLVREFTFTNDGTAPLVVTRVITSCSCLKASFPKRPVPPGGQGVIRITYEPHKSEPGVFNKVIQVYSNSVDGRDVITVQGNSIDTPPRKIKTDKVKVKYK</sequence>
<dbReference type="eggNOG" id="ENOG5032TJH">
    <property type="taxonomic scope" value="Bacteria"/>
</dbReference>
<dbReference type="Pfam" id="PF07610">
    <property type="entry name" value="DUF1573"/>
    <property type="match status" value="1"/>
</dbReference>
<comment type="caution">
    <text evidence="2">The sequence shown here is derived from an EMBL/GenBank/DDBJ whole genome shotgun (WGS) entry which is preliminary data.</text>
</comment>
<evidence type="ECO:0000313" key="3">
    <source>
        <dbReference type="Proteomes" id="UP000195772"/>
    </source>
</evidence>
<feature type="signal peptide" evidence="1">
    <location>
        <begin position="1"/>
        <end position="21"/>
    </location>
</feature>
<dbReference type="InterPro" id="IPR011467">
    <property type="entry name" value="DUF1573"/>
</dbReference>
<gene>
    <name evidence="2" type="ORF">B5G41_12870</name>
</gene>
<keyword evidence="1" id="KW-0732">Signal</keyword>
<dbReference type="RefSeq" id="WP_087403320.1">
    <property type="nucleotide sequence ID" value="NZ_JBCOMP010000002.1"/>
</dbReference>
<proteinExistence type="predicted"/>
<organism evidence="2 3">
    <name type="scientific">Alistipes onderdonkii</name>
    <dbReference type="NCBI Taxonomy" id="328813"/>
    <lineage>
        <taxon>Bacteria</taxon>
        <taxon>Pseudomonadati</taxon>
        <taxon>Bacteroidota</taxon>
        <taxon>Bacteroidia</taxon>
        <taxon>Bacteroidales</taxon>
        <taxon>Rikenellaceae</taxon>
        <taxon>Alistipes</taxon>
    </lineage>
</organism>
<dbReference type="Gene3D" id="2.60.40.10">
    <property type="entry name" value="Immunoglobulins"/>
    <property type="match status" value="1"/>
</dbReference>
<dbReference type="PANTHER" id="PTHR37833">
    <property type="entry name" value="LIPOPROTEIN-RELATED"/>
    <property type="match status" value="1"/>
</dbReference>
<dbReference type="EMBL" id="NFHB01000009">
    <property type="protein sequence ID" value="OUN02246.1"/>
    <property type="molecule type" value="Genomic_DNA"/>
</dbReference>
<protein>
    <recommendedName>
        <fullName evidence="4">DUF1573 domain-containing protein</fullName>
    </recommendedName>
</protein>
<evidence type="ECO:0000313" key="2">
    <source>
        <dbReference type="EMBL" id="OUN02246.1"/>
    </source>
</evidence>
<evidence type="ECO:0000256" key="1">
    <source>
        <dbReference type="SAM" id="SignalP"/>
    </source>
</evidence>
<dbReference type="InterPro" id="IPR013783">
    <property type="entry name" value="Ig-like_fold"/>
</dbReference>
<dbReference type="Proteomes" id="UP000195772">
    <property type="component" value="Unassembled WGS sequence"/>
</dbReference>